<evidence type="ECO:0000256" key="2">
    <source>
        <dbReference type="ARBA" id="ARBA00011458"/>
    </source>
</evidence>
<keyword evidence="7" id="KW-1185">Reference proteome</keyword>
<name>A0ABY8CHQ9_9ARCH</name>
<feature type="domain" description="Small ribosomal subunit protein uS7" evidence="5">
    <location>
        <begin position="52"/>
        <end position="208"/>
    </location>
</feature>
<organism evidence="6 7">
    <name type="scientific">Candidatus Nanohalococcus occultus</name>
    <dbReference type="NCBI Taxonomy" id="2978047"/>
    <lineage>
        <taxon>Archaea</taxon>
        <taxon>Candidatus Nanohalarchaeota</taxon>
        <taxon>Candidatus Nanohalarchaeota incertae sedis</taxon>
        <taxon>Candidatus Nanohalococcus</taxon>
    </lineage>
</organism>
<evidence type="ECO:0000313" key="7">
    <source>
        <dbReference type="Proteomes" id="UP001218034"/>
    </source>
</evidence>
<dbReference type="Gene3D" id="1.10.455.10">
    <property type="entry name" value="Ribosomal protein S7 domain"/>
    <property type="match status" value="1"/>
</dbReference>
<proteinExistence type="inferred from homology"/>
<accession>A0ABY8CHQ9</accession>
<dbReference type="InterPro" id="IPR036823">
    <property type="entry name" value="Ribosomal_uS7_dom_sf"/>
</dbReference>
<reference evidence="6 7" key="1">
    <citation type="submission" date="2022-09" db="EMBL/GenBank/DDBJ databases">
        <title>Xylan utilization by haloarchaea-nanohaloarchaea associations.</title>
        <authorList>
            <person name="Yakimov M."/>
        </authorList>
    </citation>
    <scope>NUCLEOTIDE SEQUENCE [LARGE SCALE GENOMIC DNA]</scope>
    <source>
        <strain evidence="6 7">SVXNc</strain>
    </source>
</reference>
<evidence type="ECO:0000313" key="6">
    <source>
        <dbReference type="EMBL" id="WEL19221.1"/>
    </source>
</evidence>
<dbReference type="InterPro" id="IPR000235">
    <property type="entry name" value="Ribosomal_uS7"/>
</dbReference>
<evidence type="ECO:0000256" key="1">
    <source>
        <dbReference type="ARBA" id="ARBA00007151"/>
    </source>
</evidence>
<dbReference type="GO" id="GO:0005840">
    <property type="term" value="C:ribosome"/>
    <property type="evidence" value="ECO:0007669"/>
    <property type="project" value="UniProtKB-KW"/>
</dbReference>
<keyword evidence="3 6" id="KW-0689">Ribosomal protein</keyword>
<gene>
    <name evidence="6" type="primary">rpsG</name>
    <name evidence="6" type="ORF">SVXNc_0190</name>
</gene>
<dbReference type="PANTHER" id="PTHR11205">
    <property type="entry name" value="RIBOSOMAL PROTEIN S7"/>
    <property type="match status" value="1"/>
</dbReference>
<dbReference type="EMBL" id="CP104395">
    <property type="protein sequence ID" value="WEL19221.1"/>
    <property type="molecule type" value="Genomic_DNA"/>
</dbReference>
<dbReference type="Pfam" id="PF00177">
    <property type="entry name" value="Ribosomal_S7"/>
    <property type="match status" value="1"/>
</dbReference>
<comment type="subunit">
    <text evidence="2">Part of the 30S ribosomal subunit.</text>
</comment>
<comment type="similarity">
    <text evidence="1">Belongs to the universal ribosomal protein uS7 family.</text>
</comment>
<dbReference type="GeneID" id="90589625"/>
<keyword evidence="4" id="KW-0687">Ribonucleoprotein</keyword>
<sequence>MSDVAKIEVEDEMLTFGKYDATDIEVGDDGLVRYIGLENILAPRSRGRHSERQFYKADVPIVERLLNRMYVAGHRGNKHYISSGHNTGSSEKIWKIIENAFDQINEETGENPFQVLADAIENSAPTEEVVTYQRGGVRARKAVLVAPQRRVDLALRLLVQGAYEDRLTESNDAASVLADELISAANGDDNIRAVREKERKEKEAEGAR</sequence>
<dbReference type="PIRSF" id="PIRSF002122">
    <property type="entry name" value="RPS7p_RPS7a_RPS5e_RPS7o"/>
    <property type="match status" value="1"/>
</dbReference>
<evidence type="ECO:0000256" key="3">
    <source>
        <dbReference type="ARBA" id="ARBA00022980"/>
    </source>
</evidence>
<protein>
    <submittedName>
        <fullName evidence="6">Ribosomal protein S7</fullName>
    </submittedName>
</protein>
<evidence type="ECO:0000256" key="4">
    <source>
        <dbReference type="ARBA" id="ARBA00023274"/>
    </source>
</evidence>
<dbReference type="InterPro" id="IPR023798">
    <property type="entry name" value="Ribosomal_uS7_dom"/>
</dbReference>
<dbReference type="Proteomes" id="UP001218034">
    <property type="component" value="Chromosome"/>
</dbReference>
<evidence type="ECO:0000259" key="5">
    <source>
        <dbReference type="Pfam" id="PF00177"/>
    </source>
</evidence>
<dbReference type="RefSeq" id="WP_347722093.1">
    <property type="nucleotide sequence ID" value="NZ_CP104395.1"/>
</dbReference>
<dbReference type="SUPFAM" id="SSF47973">
    <property type="entry name" value="Ribosomal protein S7"/>
    <property type="match status" value="1"/>
</dbReference>